<sequence length="130" mass="14919">MNKEILENFNKLGEKLEKASSHGYESLVKYTVIEGITSLIIIMALLITTIVLWIILYKSYKKCNKENNTLLFEYSYNRIESTVIGFFILFSTIIISGVTFFLLIIGVPFNIQKIVNPEGYLIKDIINSIK</sequence>
<evidence type="ECO:0000313" key="2">
    <source>
        <dbReference type="EMBL" id="ASN67928.1"/>
    </source>
</evidence>
<feature type="transmembrane region" description="Helical" evidence="1">
    <location>
        <begin position="83"/>
        <end position="107"/>
    </location>
</feature>
<keyword evidence="1" id="KW-0812">Transmembrane</keyword>
<organism evidence="2">
    <name type="scientific">uncultured Caudovirales phage</name>
    <dbReference type="NCBI Taxonomy" id="2100421"/>
    <lineage>
        <taxon>Viruses</taxon>
        <taxon>Duplodnaviria</taxon>
        <taxon>Heunggongvirae</taxon>
        <taxon>Uroviricota</taxon>
        <taxon>Caudoviricetes</taxon>
        <taxon>Peduoviridae</taxon>
        <taxon>Maltschvirus</taxon>
        <taxon>Maltschvirus maltsch</taxon>
    </lineage>
</organism>
<proteinExistence type="predicted"/>
<keyword evidence="1" id="KW-0472">Membrane</keyword>
<evidence type="ECO:0000256" key="1">
    <source>
        <dbReference type="SAM" id="Phobius"/>
    </source>
</evidence>
<name>A0A2H4J6I2_9CAUD</name>
<reference evidence="2" key="1">
    <citation type="submission" date="2017-06" db="EMBL/GenBank/DDBJ databases">
        <title>Novel phages from South African skin metaviromes.</title>
        <authorList>
            <person name="van Zyl L.J."/>
            <person name="Abrahams Y."/>
            <person name="Stander E.A."/>
            <person name="Kirby B.M."/>
            <person name="Clavaud C."/>
            <person name="Farcet C."/>
            <person name="Breton L."/>
            <person name="Trindade M.I."/>
        </authorList>
    </citation>
    <scope>NUCLEOTIDE SEQUENCE</scope>
</reference>
<gene>
    <name evidence="2" type="ORF">7AX1_98</name>
</gene>
<feature type="transmembrane region" description="Helical" evidence="1">
    <location>
        <begin position="36"/>
        <end position="57"/>
    </location>
</feature>
<keyword evidence="1" id="KW-1133">Transmembrane helix</keyword>
<accession>A0A2H4J6I2</accession>
<protein>
    <submittedName>
        <fullName evidence="2">Uncharacterized protein</fullName>
    </submittedName>
</protein>
<dbReference type="EMBL" id="MF417868">
    <property type="protein sequence ID" value="ASN67928.1"/>
    <property type="molecule type" value="Genomic_DNA"/>
</dbReference>